<evidence type="ECO:0000256" key="2">
    <source>
        <dbReference type="ARBA" id="ARBA00022679"/>
    </source>
</evidence>
<evidence type="ECO:0000256" key="1">
    <source>
        <dbReference type="ARBA" id="ARBA00009995"/>
    </source>
</evidence>
<gene>
    <name evidence="3" type="ORF">RDB_LOCUS43836</name>
</gene>
<dbReference type="EMBL" id="CAJNJQ010000868">
    <property type="protein sequence ID" value="CAE7105397.1"/>
    <property type="molecule type" value="Genomic_DNA"/>
</dbReference>
<reference evidence="3" key="1">
    <citation type="submission" date="2021-01" db="EMBL/GenBank/DDBJ databases">
        <authorList>
            <person name="Kaushik A."/>
        </authorList>
    </citation>
    <scope>NUCLEOTIDE SEQUENCE</scope>
    <source>
        <strain evidence="3">AG5</strain>
    </source>
</reference>
<name>A0A8H3HVE4_9AGAM</name>
<dbReference type="Pfam" id="PF00201">
    <property type="entry name" value="UDPGT"/>
    <property type="match status" value="1"/>
</dbReference>
<comment type="caution">
    <text evidence="3">The sequence shown here is derived from an EMBL/GenBank/DDBJ whole genome shotgun (WGS) entry which is preliminary data.</text>
</comment>
<dbReference type="Proteomes" id="UP000663827">
    <property type="component" value="Unassembled WGS sequence"/>
</dbReference>
<keyword evidence="2" id="KW-0808">Transferase</keyword>
<dbReference type="GO" id="GO:0035251">
    <property type="term" value="F:UDP-glucosyltransferase activity"/>
    <property type="evidence" value="ECO:0007669"/>
    <property type="project" value="TreeGrafter"/>
</dbReference>
<evidence type="ECO:0008006" key="5">
    <source>
        <dbReference type="Google" id="ProtNLM"/>
    </source>
</evidence>
<organism evidence="3 4">
    <name type="scientific">Rhizoctonia solani</name>
    <dbReference type="NCBI Taxonomy" id="456999"/>
    <lineage>
        <taxon>Eukaryota</taxon>
        <taxon>Fungi</taxon>
        <taxon>Dikarya</taxon>
        <taxon>Basidiomycota</taxon>
        <taxon>Agaricomycotina</taxon>
        <taxon>Agaricomycetes</taxon>
        <taxon>Cantharellales</taxon>
        <taxon>Ceratobasidiaceae</taxon>
        <taxon>Rhizoctonia</taxon>
    </lineage>
</organism>
<protein>
    <recommendedName>
        <fullName evidence="5">UDP-glycosyltransferases domain-containing protein</fullName>
    </recommendedName>
</protein>
<comment type="similarity">
    <text evidence="1">Belongs to the UDP-glycosyltransferase family.</text>
</comment>
<sequence length="543" mass="60361">MRSGQPNQITAHIRPALHLIARLMAKFHDLFVSFYVARHLISQAENYVTTYHPGVCLRVRITSSFDSTPKNILKVHERAIEVNGSSRPDEVNSCEQMELHEDSRSDTEDTEARVLEQAAGMPFLEGILCLEREFGPWIAEQLLKGNMEINGMMVEAPSHIIEDFVNSGVALANEKYHKLPISYFWTSSVASFTSNKCGTGSRLHNVLVSMSSQEPKKYLQEVLAEVVLTPGLPRHYEYEQVAQDTGDLLPGHILSHKRWDCLRKHTDRVVFASLYEMESIAVEACASAFPKKLASFCTGLAADLPSPTAGQLDLDASNPVIGFMNHAYTELGLHSVIYIGFGSSAFPPAESAPYLKVLIEEILAYGFRIVVSASLHHRRKALLNEEYTEELERGGYALFAEWVEQLEVLEHPALHYFLSHGGWNSITEAIVRGVPMIIWPISADQPINATYMSKKHDCCFELLQVRTGTAKSVAYSDQGDIQIVGSTEAVRKEIRTVLALSKSERGVQQRQTMKALRNVAMNAIEAGGSGDLALERFGKTIGL</sequence>
<dbReference type="Gene3D" id="3.40.50.2000">
    <property type="entry name" value="Glycogen Phosphorylase B"/>
    <property type="match status" value="2"/>
</dbReference>
<accession>A0A8H3HVE4</accession>
<evidence type="ECO:0000313" key="4">
    <source>
        <dbReference type="Proteomes" id="UP000663827"/>
    </source>
</evidence>
<dbReference type="SUPFAM" id="SSF53756">
    <property type="entry name" value="UDP-Glycosyltransferase/glycogen phosphorylase"/>
    <property type="match status" value="1"/>
</dbReference>
<evidence type="ECO:0000313" key="3">
    <source>
        <dbReference type="EMBL" id="CAE7105397.1"/>
    </source>
</evidence>
<dbReference type="AlphaFoldDB" id="A0A8H3HVE4"/>
<proteinExistence type="inferred from homology"/>
<dbReference type="InterPro" id="IPR002213">
    <property type="entry name" value="UDP_glucos_trans"/>
</dbReference>
<dbReference type="PANTHER" id="PTHR48047">
    <property type="entry name" value="GLYCOSYLTRANSFERASE"/>
    <property type="match status" value="1"/>
</dbReference>